<organism evidence="2 3">
    <name type="scientific">Streptomyces thermocarboxydovorans</name>
    <dbReference type="NCBI Taxonomy" id="59298"/>
    <lineage>
        <taxon>Bacteria</taxon>
        <taxon>Bacillati</taxon>
        <taxon>Actinomycetota</taxon>
        <taxon>Actinomycetes</taxon>
        <taxon>Kitasatosporales</taxon>
        <taxon>Streptomycetaceae</taxon>
        <taxon>Streptomyces</taxon>
    </lineage>
</organism>
<evidence type="ECO:0000313" key="2">
    <source>
        <dbReference type="EMBL" id="GAA0664561.1"/>
    </source>
</evidence>
<proteinExistence type="predicted"/>
<protein>
    <submittedName>
        <fullName evidence="2">Uncharacterized protein</fullName>
    </submittedName>
</protein>
<dbReference type="Proteomes" id="UP001500724">
    <property type="component" value="Unassembled WGS sequence"/>
</dbReference>
<comment type="caution">
    <text evidence="2">The sequence shown here is derived from an EMBL/GenBank/DDBJ whole genome shotgun (WGS) entry which is preliminary data.</text>
</comment>
<accession>A0ABN1HRS0</accession>
<sequence>MLEVLQVLGRGDGAGVEALLVAGGAPAHLVHVLFGLGLFAGAVALLGLRGHEQIAQLGEVPVQRLELGVLGQRLPLVGELLQADVEVLDVEKSDLVGGRGVQLGAPDVSESAGA</sequence>
<name>A0ABN1HRS0_9ACTN</name>
<evidence type="ECO:0000313" key="3">
    <source>
        <dbReference type="Proteomes" id="UP001500724"/>
    </source>
</evidence>
<dbReference type="EMBL" id="BAAAGU010000062">
    <property type="protein sequence ID" value="GAA0664561.1"/>
    <property type="molecule type" value="Genomic_DNA"/>
</dbReference>
<reference evidence="2 3" key="1">
    <citation type="journal article" date="2019" name="Int. J. Syst. Evol. Microbiol.">
        <title>The Global Catalogue of Microorganisms (GCM) 10K type strain sequencing project: providing services to taxonomists for standard genome sequencing and annotation.</title>
        <authorList>
            <consortium name="The Broad Institute Genomics Platform"/>
            <consortium name="The Broad Institute Genome Sequencing Center for Infectious Disease"/>
            <person name="Wu L."/>
            <person name="Ma J."/>
        </authorList>
    </citation>
    <scope>NUCLEOTIDE SEQUENCE [LARGE SCALE GENOMIC DNA]</scope>
    <source>
        <strain evidence="2 3">JCM 10367</strain>
    </source>
</reference>
<keyword evidence="1" id="KW-0812">Transmembrane</keyword>
<evidence type="ECO:0000256" key="1">
    <source>
        <dbReference type="SAM" id="Phobius"/>
    </source>
</evidence>
<keyword evidence="3" id="KW-1185">Reference proteome</keyword>
<keyword evidence="1" id="KW-0472">Membrane</keyword>
<keyword evidence="1" id="KW-1133">Transmembrane helix</keyword>
<gene>
    <name evidence="2" type="ORF">GCM10009535_50350</name>
</gene>
<feature type="transmembrane region" description="Helical" evidence="1">
    <location>
        <begin position="29"/>
        <end position="48"/>
    </location>
</feature>